<dbReference type="Proteomes" id="UP001500058">
    <property type="component" value="Unassembled WGS sequence"/>
</dbReference>
<dbReference type="EMBL" id="BAAATJ010000045">
    <property type="protein sequence ID" value="GAA2418498.1"/>
    <property type="molecule type" value="Genomic_DNA"/>
</dbReference>
<dbReference type="PANTHER" id="PTHR43782:SF3">
    <property type="entry name" value="ARGINASE"/>
    <property type="match status" value="1"/>
</dbReference>
<evidence type="ECO:0000256" key="4">
    <source>
        <dbReference type="PROSITE-ProRule" id="PRU00742"/>
    </source>
</evidence>
<dbReference type="SUPFAM" id="SSF52768">
    <property type="entry name" value="Arginase/deacetylase"/>
    <property type="match status" value="1"/>
</dbReference>
<evidence type="ECO:0000256" key="1">
    <source>
        <dbReference type="ARBA" id="ARBA00022723"/>
    </source>
</evidence>
<keyword evidence="1" id="KW-0479">Metal-binding</keyword>
<keyword evidence="6" id="KW-1185">Reference proteome</keyword>
<protein>
    <submittedName>
        <fullName evidence="5">Arginase family protein</fullName>
    </submittedName>
</protein>
<dbReference type="CDD" id="cd09999">
    <property type="entry name" value="Arginase-like_1"/>
    <property type="match status" value="1"/>
</dbReference>
<comment type="caution">
    <text evidence="5">The sequence shown here is derived from an EMBL/GenBank/DDBJ whole genome shotgun (WGS) entry which is preliminary data.</text>
</comment>
<dbReference type="RefSeq" id="WP_344633966.1">
    <property type="nucleotide sequence ID" value="NZ_BAAATJ010000045.1"/>
</dbReference>
<evidence type="ECO:0000256" key="2">
    <source>
        <dbReference type="ARBA" id="ARBA00022801"/>
    </source>
</evidence>
<evidence type="ECO:0000256" key="3">
    <source>
        <dbReference type="ARBA" id="ARBA00023211"/>
    </source>
</evidence>
<dbReference type="Pfam" id="PF00491">
    <property type="entry name" value="Arginase"/>
    <property type="match status" value="1"/>
</dbReference>
<name>A0ABP5W4G4_9ACTN</name>
<dbReference type="Gene3D" id="3.40.800.10">
    <property type="entry name" value="Ureohydrolase domain"/>
    <property type="match status" value="1"/>
</dbReference>
<accession>A0ABP5W4G4</accession>
<organism evidence="5 6">
    <name type="scientific">Streptomyces glaucosporus</name>
    <dbReference type="NCBI Taxonomy" id="284044"/>
    <lineage>
        <taxon>Bacteria</taxon>
        <taxon>Bacillati</taxon>
        <taxon>Actinomycetota</taxon>
        <taxon>Actinomycetes</taxon>
        <taxon>Kitasatosporales</taxon>
        <taxon>Streptomycetaceae</taxon>
        <taxon>Streptomyces</taxon>
    </lineage>
</organism>
<dbReference type="InterPro" id="IPR006035">
    <property type="entry name" value="Ureohydrolase"/>
</dbReference>
<sequence length="277" mass="29325">MSDVAVVAVPQWQGSPTPHARSLREGAIALAELVPASRRLVVDTAADAGPARDGVRALDSLIHNLDLTRQALAEVRGMFPVTLGGDCAVDLAPIEAAIEAHGDRVTVVWFDAHGDLNTPASSPSGAFHGMVLRTLLGSGPAELVPHRPLRPTQVVLAGTRSLDPGEHAFIERTGIRCVGVQELATPDPLVQAVTDTGATAVHIHVDLDVLDPEIFDAVGTPEPNGLAPHELVHGVRALAARFSLTGLTVTEYEKNEEEVPPVVSQLLEELLLARIHR</sequence>
<proteinExistence type="inferred from homology"/>
<keyword evidence="3" id="KW-0464">Manganese</keyword>
<evidence type="ECO:0000313" key="6">
    <source>
        <dbReference type="Proteomes" id="UP001500058"/>
    </source>
</evidence>
<dbReference type="InterPro" id="IPR023696">
    <property type="entry name" value="Ureohydrolase_dom_sf"/>
</dbReference>
<comment type="similarity">
    <text evidence="4">Belongs to the arginase family.</text>
</comment>
<reference evidence="6" key="1">
    <citation type="journal article" date="2019" name="Int. J. Syst. Evol. Microbiol.">
        <title>The Global Catalogue of Microorganisms (GCM) 10K type strain sequencing project: providing services to taxonomists for standard genome sequencing and annotation.</title>
        <authorList>
            <consortium name="The Broad Institute Genomics Platform"/>
            <consortium name="The Broad Institute Genome Sequencing Center for Infectious Disease"/>
            <person name="Wu L."/>
            <person name="Ma J."/>
        </authorList>
    </citation>
    <scope>NUCLEOTIDE SEQUENCE [LARGE SCALE GENOMIC DNA]</scope>
    <source>
        <strain evidence="6">JCM 6921</strain>
    </source>
</reference>
<dbReference type="PROSITE" id="PS51409">
    <property type="entry name" value="ARGINASE_2"/>
    <property type="match status" value="1"/>
</dbReference>
<dbReference type="PRINTS" id="PR00116">
    <property type="entry name" value="ARGINASE"/>
</dbReference>
<dbReference type="PANTHER" id="PTHR43782">
    <property type="entry name" value="ARGINASE"/>
    <property type="match status" value="1"/>
</dbReference>
<keyword evidence="2" id="KW-0378">Hydrolase</keyword>
<evidence type="ECO:0000313" key="5">
    <source>
        <dbReference type="EMBL" id="GAA2418498.1"/>
    </source>
</evidence>
<gene>
    <name evidence="5" type="ORF">GCM10010420_56260</name>
</gene>